<feature type="transmembrane region" description="Helical" evidence="6">
    <location>
        <begin position="241"/>
        <end position="258"/>
    </location>
</feature>
<dbReference type="GO" id="GO:0006885">
    <property type="term" value="P:regulation of pH"/>
    <property type="evidence" value="ECO:0007669"/>
    <property type="project" value="InterPro"/>
</dbReference>
<gene>
    <name evidence="7" type="ORF">UFOPK3255_00460</name>
    <name evidence="9" type="ORF">UFOPK3520_00816</name>
    <name evidence="8" type="ORF">UFOPK4284_00331</name>
</gene>
<reference evidence="9" key="1">
    <citation type="submission" date="2020-05" db="EMBL/GenBank/DDBJ databases">
        <authorList>
            <person name="Chiriac C."/>
            <person name="Salcher M."/>
            <person name="Ghai R."/>
            <person name="Kavagutti S V."/>
        </authorList>
    </citation>
    <scope>NUCLEOTIDE SEQUENCE</scope>
</reference>
<sequence length="265" mass="28086">MFIDTLIAIFFFLVGMEIRNGLKDLRTAVVPVIAALGGMIAPAAIFLALNPGSHVWATAMPTDIALALGVLSLLGKRVNVNVRLFLLTLAIADDLFSLIVLGIFYGDDLHPAKALSTLGAAAIGFILPLRAHQAGKVIKILTPVSTYFIVPIIIIVNIPFHMELGSFGSKMTLSIILARSLGKIIGITLFAWLCIKLGGRTNISMKEIAGIATLAGMGLTVALVIAAIVATNNAELDQVRLGLFISAIISGFAGYIWLRRTPAAQ</sequence>
<keyword evidence="5 6" id="KW-0472">Membrane</keyword>
<dbReference type="EMBL" id="CAFBQE010000012">
    <property type="protein sequence ID" value="CAB5045954.1"/>
    <property type="molecule type" value="Genomic_DNA"/>
</dbReference>
<feature type="transmembrane region" description="Helical" evidence="6">
    <location>
        <begin position="29"/>
        <end position="49"/>
    </location>
</feature>
<feature type="transmembrane region" description="Helical" evidence="6">
    <location>
        <begin position="207"/>
        <end position="229"/>
    </location>
</feature>
<proteinExistence type="predicted"/>
<evidence type="ECO:0000256" key="5">
    <source>
        <dbReference type="ARBA" id="ARBA00023136"/>
    </source>
</evidence>
<dbReference type="InterPro" id="IPR004670">
    <property type="entry name" value="NhaA"/>
</dbReference>
<dbReference type="Pfam" id="PF06965">
    <property type="entry name" value="Na_H_antiport_1"/>
    <property type="match status" value="1"/>
</dbReference>
<dbReference type="EMBL" id="CAFAZY010000044">
    <property type="protein sequence ID" value="CAB4841817.1"/>
    <property type="molecule type" value="Genomic_DNA"/>
</dbReference>
<comment type="subcellular location">
    <subcellularLocation>
        <location evidence="1">Cell inner membrane</location>
        <topology evidence="1">Multi-pass membrane protein</topology>
    </subcellularLocation>
</comment>
<evidence type="ECO:0000256" key="4">
    <source>
        <dbReference type="ARBA" id="ARBA00022989"/>
    </source>
</evidence>
<keyword evidence="3 6" id="KW-0812">Transmembrane</keyword>
<feature type="transmembrane region" description="Helical" evidence="6">
    <location>
        <begin position="172"/>
        <end position="195"/>
    </location>
</feature>
<dbReference type="GO" id="GO:0005886">
    <property type="term" value="C:plasma membrane"/>
    <property type="evidence" value="ECO:0007669"/>
    <property type="project" value="UniProtKB-SubCell"/>
</dbReference>
<evidence type="ECO:0000313" key="8">
    <source>
        <dbReference type="EMBL" id="CAB5045954.1"/>
    </source>
</evidence>
<feature type="transmembrane region" description="Helical" evidence="6">
    <location>
        <begin position="6"/>
        <end position="22"/>
    </location>
</feature>
<feature type="transmembrane region" description="Helical" evidence="6">
    <location>
        <begin position="141"/>
        <end position="160"/>
    </location>
</feature>
<protein>
    <submittedName>
        <fullName evidence="9">Unannotated protein</fullName>
    </submittedName>
</protein>
<accession>A0A6J7Y1K2</accession>
<evidence type="ECO:0000256" key="6">
    <source>
        <dbReference type="SAM" id="Phobius"/>
    </source>
</evidence>
<evidence type="ECO:0000313" key="9">
    <source>
        <dbReference type="EMBL" id="CAB5240776.1"/>
    </source>
</evidence>
<dbReference type="Gene3D" id="1.20.1530.10">
    <property type="entry name" value="Na+/H+ antiporter like domain"/>
    <property type="match status" value="1"/>
</dbReference>
<dbReference type="EMBL" id="CAFBSF010000059">
    <property type="protein sequence ID" value="CAB5240776.1"/>
    <property type="molecule type" value="Genomic_DNA"/>
</dbReference>
<dbReference type="GO" id="GO:0015385">
    <property type="term" value="F:sodium:proton antiporter activity"/>
    <property type="evidence" value="ECO:0007669"/>
    <property type="project" value="TreeGrafter"/>
</dbReference>
<feature type="transmembrane region" description="Helical" evidence="6">
    <location>
        <begin position="86"/>
        <end position="106"/>
    </location>
</feature>
<evidence type="ECO:0000313" key="7">
    <source>
        <dbReference type="EMBL" id="CAB4841817.1"/>
    </source>
</evidence>
<evidence type="ECO:0000256" key="2">
    <source>
        <dbReference type="ARBA" id="ARBA00022475"/>
    </source>
</evidence>
<name>A0A6J7Y1K2_9ZZZZ</name>
<feature type="transmembrane region" description="Helical" evidence="6">
    <location>
        <begin position="112"/>
        <end position="129"/>
    </location>
</feature>
<keyword evidence="4 6" id="KW-1133">Transmembrane helix</keyword>
<feature type="transmembrane region" description="Helical" evidence="6">
    <location>
        <begin position="55"/>
        <end position="74"/>
    </location>
</feature>
<dbReference type="InterPro" id="IPR023171">
    <property type="entry name" value="Na/H_antiporter_dom_sf"/>
</dbReference>
<keyword evidence="2" id="KW-1003">Cell membrane</keyword>
<dbReference type="PANTHER" id="PTHR30341:SF0">
    <property type="entry name" value="NA(+)_H(+) ANTIPORTER NHAA"/>
    <property type="match status" value="1"/>
</dbReference>
<dbReference type="AlphaFoldDB" id="A0A6J7Y1K2"/>
<dbReference type="PANTHER" id="PTHR30341">
    <property type="entry name" value="SODIUM ION/PROTON ANTIPORTER NHAA-RELATED"/>
    <property type="match status" value="1"/>
</dbReference>
<evidence type="ECO:0000256" key="1">
    <source>
        <dbReference type="ARBA" id="ARBA00004429"/>
    </source>
</evidence>
<organism evidence="9">
    <name type="scientific">freshwater metagenome</name>
    <dbReference type="NCBI Taxonomy" id="449393"/>
    <lineage>
        <taxon>unclassified sequences</taxon>
        <taxon>metagenomes</taxon>
        <taxon>ecological metagenomes</taxon>
    </lineage>
</organism>
<evidence type="ECO:0000256" key="3">
    <source>
        <dbReference type="ARBA" id="ARBA00022692"/>
    </source>
</evidence>